<evidence type="ECO:0000313" key="5">
    <source>
        <dbReference type="EMBL" id="GMI31060.1"/>
    </source>
</evidence>
<evidence type="ECO:0008006" key="7">
    <source>
        <dbReference type="Google" id="ProtNLM"/>
    </source>
</evidence>
<comment type="caution">
    <text evidence="5">The sequence shown here is derived from an EMBL/GenBank/DDBJ whole genome shotgun (WGS) entry which is preliminary data.</text>
</comment>
<evidence type="ECO:0000256" key="1">
    <source>
        <dbReference type="ARBA" id="ARBA00022837"/>
    </source>
</evidence>
<evidence type="ECO:0000259" key="3">
    <source>
        <dbReference type="PROSITE" id="PS50127"/>
    </source>
</evidence>
<dbReference type="CDD" id="cd00195">
    <property type="entry name" value="UBCc_UEV"/>
    <property type="match status" value="1"/>
</dbReference>
<dbReference type="InterPro" id="IPR052591">
    <property type="entry name" value="CML21-like"/>
</dbReference>
<feature type="non-terminal residue" evidence="5">
    <location>
        <position position="695"/>
    </location>
</feature>
<dbReference type="InterPro" id="IPR018247">
    <property type="entry name" value="EF_Hand_1_Ca_BS"/>
</dbReference>
<feature type="domain" description="EF-hand" evidence="4">
    <location>
        <begin position="412"/>
        <end position="447"/>
    </location>
</feature>
<feature type="domain" description="EF-hand" evidence="4">
    <location>
        <begin position="203"/>
        <end position="238"/>
    </location>
</feature>
<feature type="domain" description="EF-hand" evidence="4">
    <location>
        <begin position="317"/>
        <end position="352"/>
    </location>
</feature>
<dbReference type="EMBL" id="BRYB01000487">
    <property type="protein sequence ID" value="GMI31060.1"/>
    <property type="molecule type" value="Genomic_DNA"/>
</dbReference>
<organism evidence="5 6">
    <name type="scientific">Tetraparma gracilis</name>
    <dbReference type="NCBI Taxonomy" id="2962635"/>
    <lineage>
        <taxon>Eukaryota</taxon>
        <taxon>Sar</taxon>
        <taxon>Stramenopiles</taxon>
        <taxon>Ochrophyta</taxon>
        <taxon>Bolidophyceae</taxon>
        <taxon>Parmales</taxon>
        <taxon>Triparmaceae</taxon>
        <taxon>Tetraparma</taxon>
    </lineage>
</organism>
<dbReference type="CDD" id="cd00051">
    <property type="entry name" value="EFh"/>
    <property type="match status" value="1"/>
</dbReference>
<dbReference type="Proteomes" id="UP001165060">
    <property type="component" value="Unassembled WGS sequence"/>
</dbReference>
<accession>A0ABQ6MRZ0</accession>
<feature type="domain" description="EF-hand" evidence="4">
    <location>
        <begin position="376"/>
        <end position="411"/>
    </location>
</feature>
<dbReference type="InterPro" id="IPR000608">
    <property type="entry name" value="UBC"/>
</dbReference>
<feature type="compositionally biased region" description="Acidic residues" evidence="2">
    <location>
        <begin position="65"/>
        <end position="88"/>
    </location>
</feature>
<dbReference type="Gene3D" id="1.10.238.10">
    <property type="entry name" value="EF-hand"/>
    <property type="match status" value="3"/>
</dbReference>
<name>A0ABQ6MRZ0_9STRA</name>
<feature type="compositionally biased region" description="Basic and acidic residues" evidence="2">
    <location>
        <begin position="15"/>
        <end position="28"/>
    </location>
</feature>
<dbReference type="PROSITE" id="PS50222">
    <property type="entry name" value="EF_HAND_2"/>
    <property type="match status" value="4"/>
</dbReference>
<feature type="compositionally biased region" description="Low complexity" evidence="2">
    <location>
        <begin position="34"/>
        <end position="44"/>
    </location>
</feature>
<feature type="domain" description="UBC core" evidence="3">
    <location>
        <begin position="464"/>
        <end position="615"/>
    </location>
</feature>
<proteinExistence type="predicted"/>
<keyword evidence="1" id="KW-0106">Calcium</keyword>
<dbReference type="PANTHER" id="PTHR23064">
    <property type="entry name" value="TROPONIN"/>
    <property type="match status" value="1"/>
</dbReference>
<evidence type="ECO:0000259" key="4">
    <source>
        <dbReference type="PROSITE" id="PS50222"/>
    </source>
</evidence>
<gene>
    <name evidence="5" type="ORF">TeGR_g14748</name>
</gene>
<dbReference type="Pfam" id="PF00179">
    <property type="entry name" value="UQ_con"/>
    <property type="match status" value="1"/>
</dbReference>
<dbReference type="PROSITE" id="PS50127">
    <property type="entry name" value="UBC_2"/>
    <property type="match status" value="1"/>
</dbReference>
<evidence type="ECO:0000313" key="6">
    <source>
        <dbReference type="Proteomes" id="UP001165060"/>
    </source>
</evidence>
<dbReference type="InterPro" id="IPR016135">
    <property type="entry name" value="UBQ-conjugating_enzyme/RWD"/>
</dbReference>
<sequence>MKLREEYDAFQIRKAAADEKRRMKKEREAEEESIATASLTAASSSKKKLREGDEYDSSSSSSSSSEEEDEEPEEEVQDDQSTYSDEDTTYTRASVVPEPEPLAIFDFMVKCPLPPCCINETCGAFAKDNAKPAFIPEWVQKEWDQQEAAKLAAMYGGAPQDGSSSEEEDDGEHIDYLSELDFGPNKITSRYLGDLLSAVGEKMKPKEMKRLVKRLDKEGTGGIKFLDFIEWMYRLKLSRRKWGGRICITDDAPLPKCCANPACKAHLERPTAADDDEEEERQHHIMWSVFSRHDADSSGELGIEEIEAIFVDHSIPWDAAAAKSTFDKYDLDGSGNLEFEEFCSLMEDLDAASQIVKKRTDAYALPEHMKEWFGPSKLEDLKTQFGIFDDSGDGNISAQELRAVLGSLGTELSHEQVVEIIDMIDADKSGEIEFPEFVSLMRKIEKGEIDIGDSALTQAIMSSKPAVRLQNEVNGLVEDPIPGVIVKKLKKPLKPPTAEVHIEGPPNTPYANYDLVIRLSIPDDYPFSPPVVKFAHRILHINVSMMLDGSCSIPQISTLWDGGWDLRMLIGYVKALIAKPDTRLLPPAIREQYKLEGLPLGFDNDYGIEDEEFTAEQKAKNELKELKALDKETDDAGFVNPFKLEKQPYTDVVQRMLSKPEHDLRGGGLGSNANFLNRAVELYFERPAKFKNLAE</sequence>
<dbReference type="Pfam" id="PF13499">
    <property type="entry name" value="EF-hand_7"/>
    <property type="match status" value="2"/>
</dbReference>
<dbReference type="SMART" id="SM00054">
    <property type="entry name" value="EFh"/>
    <property type="match status" value="5"/>
</dbReference>
<dbReference type="SUPFAM" id="SSF54495">
    <property type="entry name" value="UBC-like"/>
    <property type="match status" value="1"/>
</dbReference>
<dbReference type="InterPro" id="IPR011992">
    <property type="entry name" value="EF-hand-dom_pair"/>
</dbReference>
<evidence type="ECO:0000256" key="2">
    <source>
        <dbReference type="SAM" id="MobiDB-lite"/>
    </source>
</evidence>
<reference evidence="5 6" key="1">
    <citation type="journal article" date="2023" name="Commun. Biol.">
        <title>Genome analysis of Parmales, the sister group of diatoms, reveals the evolutionary specialization of diatoms from phago-mixotrophs to photoautotrophs.</title>
        <authorList>
            <person name="Ban H."/>
            <person name="Sato S."/>
            <person name="Yoshikawa S."/>
            <person name="Yamada K."/>
            <person name="Nakamura Y."/>
            <person name="Ichinomiya M."/>
            <person name="Sato N."/>
            <person name="Blanc-Mathieu R."/>
            <person name="Endo H."/>
            <person name="Kuwata A."/>
            <person name="Ogata H."/>
        </authorList>
    </citation>
    <scope>NUCLEOTIDE SEQUENCE [LARGE SCALE GENOMIC DNA]</scope>
</reference>
<dbReference type="SMART" id="SM00212">
    <property type="entry name" value="UBCc"/>
    <property type="match status" value="1"/>
</dbReference>
<dbReference type="PROSITE" id="PS00018">
    <property type="entry name" value="EF_HAND_1"/>
    <property type="match status" value="4"/>
</dbReference>
<protein>
    <recommendedName>
        <fullName evidence="7">Calmodulin</fullName>
    </recommendedName>
</protein>
<dbReference type="Gene3D" id="3.10.110.10">
    <property type="entry name" value="Ubiquitin Conjugating Enzyme"/>
    <property type="match status" value="1"/>
</dbReference>
<feature type="region of interest" description="Disordered" evidence="2">
    <location>
        <begin position="1"/>
        <end position="95"/>
    </location>
</feature>
<keyword evidence="6" id="KW-1185">Reference proteome</keyword>
<dbReference type="SUPFAM" id="SSF47473">
    <property type="entry name" value="EF-hand"/>
    <property type="match status" value="2"/>
</dbReference>
<dbReference type="InterPro" id="IPR002048">
    <property type="entry name" value="EF_hand_dom"/>
</dbReference>